<evidence type="ECO:0000313" key="1">
    <source>
        <dbReference type="EMBL" id="ANU08386.1"/>
    </source>
</evidence>
<dbReference type="InterPro" id="IPR007459">
    <property type="entry name" value="DNA_pol3_chi"/>
</dbReference>
<dbReference type="PANTHER" id="PTHR38767:SF1">
    <property type="entry name" value="DNA POLYMERASE III SUBUNIT CHI"/>
    <property type="match status" value="1"/>
</dbReference>
<protein>
    <submittedName>
        <fullName evidence="1">DNA polymerase III subunit chi</fullName>
    </submittedName>
</protein>
<reference evidence="1 2" key="1">
    <citation type="submission" date="2016-07" db="EMBL/GenBank/DDBJ databases">
        <title>Complete genome sequence of Altererythrobacter namhicola JCM 16345T, containing esterase-encoding genes.</title>
        <authorList>
            <person name="Cheng H."/>
            <person name="Wu Y.-H."/>
            <person name="Jian S.-L."/>
            <person name="Huo Y.-Y."/>
            <person name="Wang C.-S."/>
            <person name="Xu X.-W."/>
        </authorList>
    </citation>
    <scope>NUCLEOTIDE SEQUENCE [LARGE SCALE GENOMIC DNA]</scope>
    <source>
        <strain evidence="1 2">JCM 16345</strain>
    </source>
</reference>
<dbReference type="STRING" id="645517.A6F65_02099"/>
<dbReference type="KEGG" id="anh:A6F65_02099"/>
<sequence length="147" mass="16671">MKRVDFYQLSRDPAERVVPLIARATKNAGERALVVSGDAEQIDRIDKALWEMLPDAFLAHGRAGEPHAARQPLLLSMSCEAENEARFILLADGAWRDEAFAFERAFLIFGESALDGARACWRMLGEREDTPDRHFWLQDGSKWREGP</sequence>
<dbReference type="OrthoDB" id="9795973at2"/>
<keyword evidence="2" id="KW-1185">Reference proteome</keyword>
<dbReference type="Gene3D" id="3.40.50.10110">
    <property type="entry name" value="DNA polymerase III subunit chi"/>
    <property type="match status" value="1"/>
</dbReference>
<dbReference type="GO" id="GO:0003887">
    <property type="term" value="F:DNA-directed DNA polymerase activity"/>
    <property type="evidence" value="ECO:0007669"/>
    <property type="project" value="InterPro"/>
</dbReference>
<gene>
    <name evidence="1" type="ORF">A6F65_02099</name>
</gene>
<evidence type="ECO:0000313" key="2">
    <source>
        <dbReference type="Proteomes" id="UP000092698"/>
    </source>
</evidence>
<organism evidence="1 2">
    <name type="scientific">Paraurantiacibacter namhicola</name>
    <dbReference type="NCBI Taxonomy" id="645517"/>
    <lineage>
        <taxon>Bacteria</taxon>
        <taxon>Pseudomonadati</taxon>
        <taxon>Pseudomonadota</taxon>
        <taxon>Alphaproteobacteria</taxon>
        <taxon>Sphingomonadales</taxon>
        <taxon>Erythrobacteraceae</taxon>
        <taxon>Paraurantiacibacter</taxon>
    </lineage>
</organism>
<dbReference type="GO" id="GO:0003677">
    <property type="term" value="F:DNA binding"/>
    <property type="evidence" value="ECO:0007669"/>
    <property type="project" value="InterPro"/>
</dbReference>
<dbReference type="SUPFAM" id="SSF102400">
    <property type="entry name" value="DNA polymerase III chi subunit"/>
    <property type="match status" value="1"/>
</dbReference>
<proteinExistence type="predicted"/>
<name>A0A1C7DA67_9SPHN</name>
<dbReference type="Proteomes" id="UP000092698">
    <property type="component" value="Chromosome"/>
</dbReference>
<accession>A0A1C7DA67</accession>
<dbReference type="GO" id="GO:0006260">
    <property type="term" value="P:DNA replication"/>
    <property type="evidence" value="ECO:0007669"/>
    <property type="project" value="InterPro"/>
</dbReference>
<dbReference type="PANTHER" id="PTHR38767">
    <property type="entry name" value="DNA POLYMERASE III SUBUNIT CHI"/>
    <property type="match status" value="1"/>
</dbReference>
<dbReference type="RefSeq" id="WP_067788441.1">
    <property type="nucleotide sequence ID" value="NZ_CP016545.1"/>
</dbReference>
<dbReference type="Pfam" id="PF04364">
    <property type="entry name" value="DNA_pol3_chi"/>
    <property type="match status" value="1"/>
</dbReference>
<dbReference type="EMBL" id="CP016545">
    <property type="protein sequence ID" value="ANU08386.1"/>
    <property type="molecule type" value="Genomic_DNA"/>
</dbReference>
<dbReference type="InterPro" id="IPR036768">
    <property type="entry name" value="PolIII_chi_sf"/>
</dbReference>
<dbReference type="GO" id="GO:0032298">
    <property type="term" value="P:positive regulation of DNA-templated DNA replication initiation"/>
    <property type="evidence" value="ECO:0007669"/>
    <property type="project" value="TreeGrafter"/>
</dbReference>
<dbReference type="AlphaFoldDB" id="A0A1C7DA67"/>